<evidence type="ECO:0000313" key="1">
    <source>
        <dbReference type="EMBL" id="SSX14618.1"/>
    </source>
</evidence>
<accession>A0A336MWB2</accession>
<dbReference type="PANTHER" id="PTHR10044:SF139">
    <property type="entry name" value="DEATH-ASSOCIATED INHIBITOR OF APOPTOSIS 2"/>
    <property type="match status" value="1"/>
</dbReference>
<reference evidence="1" key="1">
    <citation type="submission" date="2018-04" db="EMBL/GenBank/DDBJ databases">
        <authorList>
            <person name="Go L.Y."/>
            <person name="Mitchell J.A."/>
        </authorList>
    </citation>
    <scope>NUCLEOTIDE SEQUENCE</scope>
    <source>
        <tissue evidence="1">Whole organism</tissue>
    </source>
</reference>
<dbReference type="InterPro" id="IPR001370">
    <property type="entry name" value="BIR_rpt"/>
</dbReference>
<dbReference type="PROSITE" id="PS50143">
    <property type="entry name" value="BIR_REPEAT_2"/>
    <property type="match status" value="1"/>
</dbReference>
<dbReference type="InterPro" id="IPR050784">
    <property type="entry name" value="IAP"/>
</dbReference>
<dbReference type="PANTHER" id="PTHR10044">
    <property type="entry name" value="INHIBITOR OF APOPTOSIS"/>
    <property type="match status" value="1"/>
</dbReference>
<sequence>MILFLILIDTDTDCSDTDCKSSSPKMQSFSNLTSSSSTITHLNKEIQRRLTFSEWNCSSTDKLLLAQIGFYFIGPTDLVKCYFCNVEIGMWQADDNPYNTAFFPCGHIIACTKCASSVTKCSYCNQPFVKVMRVYFS</sequence>
<dbReference type="Pfam" id="PF00653">
    <property type="entry name" value="BIR"/>
    <property type="match status" value="1"/>
</dbReference>
<dbReference type="EMBL" id="UFQS01002755">
    <property type="protein sequence ID" value="SSX14618.1"/>
    <property type="molecule type" value="Genomic_DNA"/>
</dbReference>
<dbReference type="Gene3D" id="1.10.1170.10">
    <property type="entry name" value="Inhibitor Of Apoptosis Protein (2mihbC-IAP-1), Chain A"/>
    <property type="match status" value="2"/>
</dbReference>
<dbReference type="AlphaFoldDB" id="A0A336MWB2"/>
<organism evidence="2">
    <name type="scientific">Culicoides sonorensis</name>
    <name type="common">Biting midge</name>
    <dbReference type="NCBI Taxonomy" id="179676"/>
    <lineage>
        <taxon>Eukaryota</taxon>
        <taxon>Metazoa</taxon>
        <taxon>Ecdysozoa</taxon>
        <taxon>Arthropoda</taxon>
        <taxon>Hexapoda</taxon>
        <taxon>Insecta</taxon>
        <taxon>Pterygota</taxon>
        <taxon>Neoptera</taxon>
        <taxon>Endopterygota</taxon>
        <taxon>Diptera</taxon>
        <taxon>Nematocera</taxon>
        <taxon>Chironomoidea</taxon>
        <taxon>Ceratopogonidae</taxon>
        <taxon>Ceratopogoninae</taxon>
        <taxon>Culicoides</taxon>
        <taxon>Monoculicoides</taxon>
    </lineage>
</organism>
<name>A0A336MWB2_CULSO</name>
<reference evidence="2" key="2">
    <citation type="submission" date="2018-07" db="EMBL/GenBank/DDBJ databases">
        <authorList>
            <person name="Quirk P.G."/>
            <person name="Krulwich T.A."/>
        </authorList>
    </citation>
    <scope>NUCLEOTIDE SEQUENCE</scope>
</reference>
<dbReference type="SMART" id="SM00238">
    <property type="entry name" value="BIR"/>
    <property type="match status" value="1"/>
</dbReference>
<dbReference type="SUPFAM" id="SSF57924">
    <property type="entry name" value="Inhibitor of apoptosis (IAP) repeat"/>
    <property type="match status" value="1"/>
</dbReference>
<dbReference type="GO" id="GO:0005737">
    <property type="term" value="C:cytoplasm"/>
    <property type="evidence" value="ECO:0007669"/>
    <property type="project" value="TreeGrafter"/>
</dbReference>
<dbReference type="GO" id="GO:0005634">
    <property type="term" value="C:nucleus"/>
    <property type="evidence" value="ECO:0007669"/>
    <property type="project" value="TreeGrafter"/>
</dbReference>
<dbReference type="VEuPathDB" id="VectorBase:CSON007246"/>
<dbReference type="EMBL" id="UFQT01002755">
    <property type="protein sequence ID" value="SSX34015.1"/>
    <property type="molecule type" value="Genomic_DNA"/>
</dbReference>
<proteinExistence type="predicted"/>
<protein>
    <submittedName>
        <fullName evidence="2">CSON007246 protein</fullName>
    </submittedName>
</protein>
<gene>
    <name evidence="2" type="primary">CSON007246</name>
</gene>
<evidence type="ECO:0000313" key="2">
    <source>
        <dbReference type="EMBL" id="SSX34015.1"/>
    </source>
</evidence>